<dbReference type="OrthoDB" id="5499698at2"/>
<comment type="caution">
    <text evidence="1">The sequence shown here is derived from an EMBL/GenBank/DDBJ whole genome shotgun (WGS) entry which is preliminary data.</text>
</comment>
<accession>A0A5D3WIB5</accession>
<dbReference type="AlphaFoldDB" id="A0A5D3WIB5"/>
<organism evidence="1 2">
    <name type="scientific">Geothermobacter ehrlichii</name>
    <dbReference type="NCBI Taxonomy" id="213224"/>
    <lineage>
        <taxon>Bacteria</taxon>
        <taxon>Pseudomonadati</taxon>
        <taxon>Thermodesulfobacteriota</taxon>
        <taxon>Desulfuromonadia</taxon>
        <taxon>Desulfuromonadales</taxon>
        <taxon>Geothermobacteraceae</taxon>
        <taxon>Geothermobacter</taxon>
    </lineage>
</organism>
<protein>
    <submittedName>
        <fullName evidence="1">Uncharacterized protein</fullName>
    </submittedName>
</protein>
<dbReference type="EMBL" id="VNIB01000005">
    <property type="protein sequence ID" value="TYO98662.1"/>
    <property type="molecule type" value="Genomic_DNA"/>
</dbReference>
<dbReference type="Proteomes" id="UP000324159">
    <property type="component" value="Unassembled WGS sequence"/>
</dbReference>
<proteinExistence type="predicted"/>
<gene>
    <name evidence="1" type="ORF">EDC39_10522</name>
</gene>
<dbReference type="RefSeq" id="WP_148895603.1">
    <property type="nucleotide sequence ID" value="NZ_VNIB01000005.1"/>
</dbReference>
<evidence type="ECO:0000313" key="1">
    <source>
        <dbReference type="EMBL" id="TYO98662.1"/>
    </source>
</evidence>
<evidence type="ECO:0000313" key="2">
    <source>
        <dbReference type="Proteomes" id="UP000324159"/>
    </source>
</evidence>
<name>A0A5D3WIB5_9BACT</name>
<sequence length="211" mass="24893">MTNTARTAAEHHIETIMRQLDPDSPRYRVLLSARDFKSSWVSLGEQLQRVLQQKLFSDWGYATFEEYCRQEIRIRTQTAMKLTRAYHFLEREEPRLVAERDSLRPLPDFRAVDLLRQAREEQDADEEDYRQLRQAVLDEGKSLATVRRQFRALADATQDDDERRQQKLKTTLAAARRLATLLEELPETRPEHRDALRQLTAELAGRLDERD</sequence>
<keyword evidence="2" id="KW-1185">Reference proteome</keyword>
<reference evidence="1 2" key="1">
    <citation type="submission" date="2019-07" db="EMBL/GenBank/DDBJ databases">
        <title>Genomic Encyclopedia of Type Strains, Phase IV (KMG-IV): sequencing the most valuable type-strain genomes for metagenomic binning, comparative biology and taxonomic classification.</title>
        <authorList>
            <person name="Goeker M."/>
        </authorList>
    </citation>
    <scope>NUCLEOTIDE SEQUENCE [LARGE SCALE GENOMIC DNA]</scope>
    <source>
        <strain evidence="1 2">SS015</strain>
    </source>
</reference>